<dbReference type="STRING" id="640938.TR210_1192"/>
<dbReference type="Gene3D" id="3.90.550.10">
    <property type="entry name" value="Spore Coat Polysaccharide Biosynthesis Protein SpsA, Chain A"/>
    <property type="match status" value="1"/>
</dbReference>
<comment type="similarity">
    <text evidence="1">Belongs to the glycosyltransferase 2 family.</text>
</comment>
<dbReference type="GO" id="GO:0016757">
    <property type="term" value="F:glycosyltransferase activity"/>
    <property type="evidence" value="ECO:0007669"/>
    <property type="project" value="UniProtKB-KW"/>
</dbReference>
<accession>A0A143YRM4</accession>
<gene>
    <name evidence="6" type="ORF">SAMN05216375_10642</name>
    <name evidence="5" type="ORF">TR210_1192</name>
</gene>
<name>A0A143YRM4_9LACT</name>
<dbReference type="InterPro" id="IPR029044">
    <property type="entry name" value="Nucleotide-diphossugar_trans"/>
</dbReference>
<evidence type="ECO:0000259" key="4">
    <source>
        <dbReference type="Pfam" id="PF00535"/>
    </source>
</evidence>
<evidence type="ECO:0000256" key="2">
    <source>
        <dbReference type="ARBA" id="ARBA00022676"/>
    </source>
</evidence>
<feature type="domain" description="Glycosyltransferase 2-like" evidence="4">
    <location>
        <begin position="5"/>
        <end position="161"/>
    </location>
</feature>
<evidence type="ECO:0000313" key="6">
    <source>
        <dbReference type="EMBL" id="SEJ00497.1"/>
    </source>
</evidence>
<dbReference type="OrthoDB" id="9815829at2"/>
<evidence type="ECO:0000313" key="7">
    <source>
        <dbReference type="Proteomes" id="UP000076878"/>
    </source>
</evidence>
<dbReference type="EMBL" id="FJNB01000007">
    <property type="protein sequence ID" value="CZQ94102.1"/>
    <property type="molecule type" value="Genomic_DNA"/>
</dbReference>
<protein>
    <submittedName>
        <fullName evidence="6">Glycosyl transferase family 2</fullName>
    </submittedName>
    <submittedName>
        <fullName evidence="5">Nucleotide-diphospho-sugar transferases</fullName>
    </submittedName>
</protein>
<dbReference type="Proteomes" id="UP000076878">
    <property type="component" value="Unassembled WGS sequence"/>
</dbReference>
<dbReference type="Pfam" id="PF00535">
    <property type="entry name" value="Glycos_transf_2"/>
    <property type="match status" value="1"/>
</dbReference>
<keyword evidence="2" id="KW-0328">Glycosyltransferase</keyword>
<sequence length="267" mass="31190">MTKISVIMGVYNDSKKLTTAVDSILNQTFTDFEFIICDDGSADNSFTILEGLMAKDDRIKLLRNPRNLSLAPTLNNCLKVAVGDYIARMDADDISHPDRFEKQVAFLDSHPEYALVGTSRNMYDNNGIWGSLIHEGERTTLNIYHGITFLHPSILMRREALLDVGGYTTGPETERTEDFDLWCKLYEKGYRGYNLGDRLVDYYEARDSYTKRKYKYRICEYRLKKKWRERLDLPLKYQLHAYKPLIVGLIPAKLLRTYHERKFRVRT</sequence>
<evidence type="ECO:0000256" key="3">
    <source>
        <dbReference type="ARBA" id="ARBA00022679"/>
    </source>
</evidence>
<evidence type="ECO:0000313" key="5">
    <source>
        <dbReference type="EMBL" id="CZQ94102.1"/>
    </source>
</evidence>
<keyword evidence="3 5" id="KW-0808">Transferase</keyword>
<dbReference type="AlphaFoldDB" id="A0A143YRM4"/>
<dbReference type="RefSeq" id="WP_068622568.1">
    <property type="nucleotide sequence ID" value="NZ_FJNB01000007.1"/>
</dbReference>
<dbReference type="Proteomes" id="UP000199280">
    <property type="component" value="Unassembled WGS sequence"/>
</dbReference>
<dbReference type="SUPFAM" id="SSF53448">
    <property type="entry name" value="Nucleotide-diphospho-sugar transferases"/>
    <property type="match status" value="1"/>
</dbReference>
<dbReference type="InterPro" id="IPR001173">
    <property type="entry name" value="Glyco_trans_2-like"/>
</dbReference>
<evidence type="ECO:0000313" key="8">
    <source>
        <dbReference type="Proteomes" id="UP000199280"/>
    </source>
</evidence>
<proteinExistence type="inferred from homology"/>
<reference evidence="6 8" key="2">
    <citation type="submission" date="2016-10" db="EMBL/GenBank/DDBJ databases">
        <authorList>
            <person name="Varghese N."/>
            <person name="Submissions S."/>
        </authorList>
    </citation>
    <scope>NUCLEOTIDE SEQUENCE [LARGE SCALE GENOMIC DNA]</scope>
    <source>
        <strain evidence="6 8">DSM 22150</strain>
    </source>
</reference>
<dbReference type="PANTHER" id="PTHR43685:SF5">
    <property type="entry name" value="GLYCOSYLTRANSFERASE EPSE-RELATED"/>
    <property type="match status" value="1"/>
</dbReference>
<dbReference type="PANTHER" id="PTHR43685">
    <property type="entry name" value="GLYCOSYLTRANSFERASE"/>
    <property type="match status" value="1"/>
</dbReference>
<keyword evidence="8" id="KW-1185">Reference proteome</keyword>
<evidence type="ECO:0000256" key="1">
    <source>
        <dbReference type="ARBA" id="ARBA00006739"/>
    </source>
</evidence>
<dbReference type="EMBL" id="FNYT01000006">
    <property type="protein sequence ID" value="SEJ00497.1"/>
    <property type="molecule type" value="Genomic_DNA"/>
</dbReference>
<dbReference type="InterPro" id="IPR050834">
    <property type="entry name" value="Glycosyltransf_2"/>
</dbReference>
<organism evidence="5 7">
    <name type="scientific">Trichococcus ilyis</name>
    <dbReference type="NCBI Taxonomy" id="640938"/>
    <lineage>
        <taxon>Bacteria</taxon>
        <taxon>Bacillati</taxon>
        <taxon>Bacillota</taxon>
        <taxon>Bacilli</taxon>
        <taxon>Lactobacillales</taxon>
        <taxon>Carnobacteriaceae</taxon>
        <taxon>Trichococcus</taxon>
    </lineage>
</organism>
<reference evidence="5 7" key="1">
    <citation type="submission" date="2016-02" db="EMBL/GenBank/DDBJ databases">
        <authorList>
            <person name="Wen L."/>
            <person name="He K."/>
            <person name="Yang H."/>
        </authorList>
    </citation>
    <scope>NUCLEOTIDE SEQUENCE [LARGE SCALE GENOMIC DNA]</scope>
    <source>
        <strain evidence="5">Trichococcus_R210</strain>
    </source>
</reference>